<organism evidence="14 15">
    <name type="scientific">Enterobius vermicularis</name>
    <name type="common">Human pinworm</name>
    <dbReference type="NCBI Taxonomy" id="51028"/>
    <lineage>
        <taxon>Eukaryota</taxon>
        <taxon>Metazoa</taxon>
        <taxon>Ecdysozoa</taxon>
        <taxon>Nematoda</taxon>
        <taxon>Chromadorea</taxon>
        <taxon>Rhabditida</taxon>
        <taxon>Spirurina</taxon>
        <taxon>Oxyuridomorpha</taxon>
        <taxon>Oxyuroidea</taxon>
        <taxon>Oxyuridae</taxon>
        <taxon>Enterobius</taxon>
    </lineage>
</organism>
<evidence type="ECO:0000256" key="9">
    <source>
        <dbReference type="PROSITE-ProRule" id="PRU00146"/>
    </source>
</evidence>
<keyword evidence="6" id="KW-0862">Zinc</keyword>
<dbReference type="Pfam" id="PF01853">
    <property type="entry name" value="MOZ_SAS"/>
    <property type="match status" value="1"/>
</dbReference>
<evidence type="ECO:0000256" key="3">
    <source>
        <dbReference type="ARBA" id="ARBA00022679"/>
    </source>
</evidence>
<reference evidence="14 15" key="1">
    <citation type="submission" date="2018-10" db="EMBL/GenBank/DDBJ databases">
        <authorList>
            <consortium name="Pathogen Informatics"/>
        </authorList>
    </citation>
    <scope>NUCLEOTIDE SEQUENCE [LARGE SCALE GENOMIC DNA]</scope>
</reference>
<name>A0A3P6H5X1_ENTVE</name>
<feature type="domain" description="MYST-type HAT" evidence="13">
    <location>
        <begin position="226"/>
        <end position="464"/>
    </location>
</feature>
<comment type="subcellular location">
    <subcellularLocation>
        <location evidence="10">Nucleus</location>
    </subcellularLocation>
</comment>
<dbReference type="Proteomes" id="UP000274131">
    <property type="component" value="Unassembled WGS sequence"/>
</dbReference>
<evidence type="ECO:0000313" key="15">
    <source>
        <dbReference type="Proteomes" id="UP000274131"/>
    </source>
</evidence>
<dbReference type="PROSITE" id="PS50016">
    <property type="entry name" value="ZF_PHD_2"/>
    <property type="match status" value="1"/>
</dbReference>
<evidence type="ECO:0000256" key="2">
    <source>
        <dbReference type="ARBA" id="ARBA00013184"/>
    </source>
</evidence>
<dbReference type="PROSITE" id="PS51726">
    <property type="entry name" value="MYST_HAT"/>
    <property type="match status" value="1"/>
</dbReference>
<gene>
    <name evidence="14" type="ORF">EVEC_LOCUS2660</name>
</gene>
<dbReference type="AlphaFoldDB" id="A0A3P6H5X1"/>
<evidence type="ECO:0000256" key="7">
    <source>
        <dbReference type="ARBA" id="ARBA00022990"/>
    </source>
</evidence>
<evidence type="ECO:0000259" key="13">
    <source>
        <dbReference type="PROSITE" id="PS51726"/>
    </source>
</evidence>
<dbReference type="GO" id="GO:0003682">
    <property type="term" value="F:chromatin binding"/>
    <property type="evidence" value="ECO:0007669"/>
    <property type="project" value="TreeGrafter"/>
</dbReference>
<dbReference type="EMBL" id="UXUI01007425">
    <property type="protein sequence ID" value="VDD87517.1"/>
    <property type="molecule type" value="Genomic_DNA"/>
</dbReference>
<evidence type="ECO:0000256" key="4">
    <source>
        <dbReference type="ARBA" id="ARBA00022723"/>
    </source>
</evidence>
<dbReference type="Gene3D" id="3.40.630.30">
    <property type="match status" value="1"/>
</dbReference>
<dbReference type="STRING" id="51028.A0A3P6H5X1"/>
<dbReference type="InterPro" id="IPR016181">
    <property type="entry name" value="Acyl_CoA_acyltransferase"/>
</dbReference>
<accession>A0A3P6H5X1</accession>
<sequence>MCCFSSLGIRKRYRKLLKRKQTGNSRVLNGNEKRSAYKNSSGNTLLSVARRDDTGGSRQGKTEVTSSEYSPIKTRGFVKKKYVSCGLPTCNYRLSFEKPKEICILTEDDVLLSHLCFFAVHLTCLGYPAESASMIFRKRSVDWQCPMCVLCTKCSGYVYDAENVQCFFCDRSYHGRCRPDDCSGVCSSPTGPWYCPDCKVEPRLVFNFLSNFLSQESLRRDVAVELSTSSNQLVHFGVESEFEALHRSPYPKLLSDAHHLYVCQFCLTAVENSVCCEWRHPPGNEIYREGLFSFWEVDGEMEKSYCQRLCLLAKLFLSSKTLHREVEMFIFYLLTKCSADGCVLIGYFSKEKVPSKNNNLSCLLTLPSSLRRGYGRYLIDLSYKLSLREKKVGGPEHPLSDLGLVTYRGYWRAVLFSYLRKKKPTSDFSLKGKEQHNIAKRAYMAPLKTLRRRVVKDELLFWEPEFEVDSDKIGNYASNKPLF</sequence>
<dbReference type="InterPro" id="IPR002717">
    <property type="entry name" value="HAT_MYST-type"/>
</dbReference>
<evidence type="ECO:0000256" key="10">
    <source>
        <dbReference type="RuleBase" id="RU361211"/>
    </source>
</evidence>
<proteinExistence type="inferred from homology"/>
<dbReference type="CDD" id="cd15489">
    <property type="entry name" value="PHD_SF"/>
    <property type="match status" value="1"/>
</dbReference>
<dbReference type="InterPro" id="IPR036388">
    <property type="entry name" value="WH-like_DNA-bd_sf"/>
</dbReference>
<protein>
    <recommendedName>
        <fullName evidence="2 10">Histone acetyltransferase</fullName>
        <ecNumber evidence="2 10">2.3.1.48</ecNumber>
    </recommendedName>
</protein>
<comment type="catalytic activity">
    <reaction evidence="10">
        <text>L-lysyl-[protein] + acetyl-CoA = N(6)-acetyl-L-lysyl-[protein] + CoA + H(+)</text>
        <dbReference type="Rhea" id="RHEA:45948"/>
        <dbReference type="Rhea" id="RHEA-COMP:9752"/>
        <dbReference type="Rhea" id="RHEA-COMP:10731"/>
        <dbReference type="ChEBI" id="CHEBI:15378"/>
        <dbReference type="ChEBI" id="CHEBI:29969"/>
        <dbReference type="ChEBI" id="CHEBI:57287"/>
        <dbReference type="ChEBI" id="CHEBI:57288"/>
        <dbReference type="ChEBI" id="CHEBI:61930"/>
        <dbReference type="EC" id="2.3.1.48"/>
    </reaction>
</comment>
<dbReference type="SMART" id="SM00249">
    <property type="entry name" value="PHD"/>
    <property type="match status" value="2"/>
</dbReference>
<comment type="similarity">
    <text evidence="1 10">Belongs to the MYST (SAS/MOZ) family.</text>
</comment>
<evidence type="ECO:0000256" key="6">
    <source>
        <dbReference type="ARBA" id="ARBA00022833"/>
    </source>
</evidence>
<dbReference type="PANTHER" id="PTHR10615:SF161">
    <property type="entry name" value="HISTONE ACETYLTRANSFERASE KAT7"/>
    <property type="match status" value="1"/>
</dbReference>
<evidence type="ECO:0000259" key="12">
    <source>
        <dbReference type="PROSITE" id="PS50016"/>
    </source>
</evidence>
<dbReference type="GO" id="GO:0010485">
    <property type="term" value="F:histone H4 acetyltransferase activity"/>
    <property type="evidence" value="ECO:0007669"/>
    <property type="project" value="TreeGrafter"/>
</dbReference>
<dbReference type="GO" id="GO:0003712">
    <property type="term" value="F:transcription coregulator activity"/>
    <property type="evidence" value="ECO:0007669"/>
    <property type="project" value="TreeGrafter"/>
</dbReference>
<dbReference type="Gene3D" id="3.30.40.10">
    <property type="entry name" value="Zinc/RING finger domain, C3HC4 (zinc finger)"/>
    <property type="match status" value="1"/>
</dbReference>
<dbReference type="GO" id="GO:0010484">
    <property type="term" value="F:histone H3 acetyltransferase activity"/>
    <property type="evidence" value="ECO:0007669"/>
    <property type="project" value="TreeGrafter"/>
</dbReference>
<evidence type="ECO:0000256" key="11">
    <source>
        <dbReference type="SAM" id="MobiDB-lite"/>
    </source>
</evidence>
<dbReference type="InterPro" id="IPR011011">
    <property type="entry name" value="Znf_FYVE_PHD"/>
</dbReference>
<dbReference type="InterPro" id="IPR001965">
    <property type="entry name" value="Znf_PHD"/>
</dbReference>
<dbReference type="GO" id="GO:0006357">
    <property type="term" value="P:regulation of transcription by RNA polymerase II"/>
    <property type="evidence" value="ECO:0007669"/>
    <property type="project" value="TreeGrafter"/>
</dbReference>
<dbReference type="EC" id="2.3.1.48" evidence="2 10"/>
<keyword evidence="7" id="KW-0007">Acetylation</keyword>
<evidence type="ECO:0000256" key="8">
    <source>
        <dbReference type="PIRSR" id="PIRSR602717-51"/>
    </source>
</evidence>
<dbReference type="OrthoDB" id="787137at2759"/>
<keyword evidence="4" id="KW-0479">Metal-binding</keyword>
<feature type="domain" description="PHD-type" evidence="12">
    <location>
        <begin position="145"/>
        <end position="201"/>
    </location>
</feature>
<feature type="region of interest" description="Disordered" evidence="11">
    <location>
        <begin position="47"/>
        <end position="66"/>
    </location>
</feature>
<dbReference type="SUPFAM" id="SSF57903">
    <property type="entry name" value="FYVE/PHD zinc finger"/>
    <property type="match status" value="1"/>
</dbReference>
<evidence type="ECO:0000313" key="14">
    <source>
        <dbReference type="EMBL" id="VDD87517.1"/>
    </source>
</evidence>
<dbReference type="GO" id="GO:0036409">
    <property type="term" value="C:histone H3-K14 acetyltransferase complex"/>
    <property type="evidence" value="ECO:0007669"/>
    <property type="project" value="TreeGrafter"/>
</dbReference>
<feature type="active site" description="Proton donor/acceptor" evidence="8">
    <location>
        <position position="396"/>
    </location>
</feature>
<keyword evidence="10" id="KW-0539">Nucleus</keyword>
<dbReference type="Gene3D" id="3.30.60.60">
    <property type="entry name" value="N-acetyl transferase-like"/>
    <property type="match status" value="1"/>
</dbReference>
<keyword evidence="5 9" id="KW-0863">Zinc-finger</keyword>
<dbReference type="SUPFAM" id="SSF55729">
    <property type="entry name" value="Acyl-CoA N-acyltransferases (Nat)"/>
    <property type="match status" value="1"/>
</dbReference>
<dbReference type="InterPro" id="IPR013083">
    <property type="entry name" value="Znf_RING/FYVE/PHD"/>
</dbReference>
<dbReference type="InterPro" id="IPR019787">
    <property type="entry name" value="Znf_PHD-finger"/>
</dbReference>
<dbReference type="GO" id="GO:0008270">
    <property type="term" value="F:zinc ion binding"/>
    <property type="evidence" value="ECO:0007669"/>
    <property type="project" value="UniProtKB-KW"/>
</dbReference>
<dbReference type="Gene3D" id="1.10.10.10">
    <property type="entry name" value="Winged helix-like DNA-binding domain superfamily/Winged helix DNA-binding domain"/>
    <property type="match status" value="1"/>
</dbReference>
<evidence type="ECO:0000256" key="1">
    <source>
        <dbReference type="ARBA" id="ARBA00010107"/>
    </source>
</evidence>
<keyword evidence="15" id="KW-1185">Reference proteome</keyword>
<evidence type="ECO:0000256" key="5">
    <source>
        <dbReference type="ARBA" id="ARBA00022771"/>
    </source>
</evidence>
<dbReference type="PANTHER" id="PTHR10615">
    <property type="entry name" value="HISTONE ACETYLTRANSFERASE"/>
    <property type="match status" value="1"/>
</dbReference>
<dbReference type="InterPro" id="IPR050603">
    <property type="entry name" value="MYST_HAT"/>
</dbReference>
<keyword evidence="3" id="KW-0808">Transferase</keyword>